<reference evidence="2" key="1">
    <citation type="journal article" date="2022" name="Mol. Ecol. Resour.">
        <title>The genomes of chicory, endive, great burdock and yacon provide insights into Asteraceae palaeo-polyploidization history and plant inulin production.</title>
        <authorList>
            <person name="Fan W."/>
            <person name="Wang S."/>
            <person name="Wang H."/>
            <person name="Wang A."/>
            <person name="Jiang F."/>
            <person name="Liu H."/>
            <person name="Zhao H."/>
            <person name="Xu D."/>
            <person name="Zhang Y."/>
        </authorList>
    </citation>
    <scope>NUCLEOTIDE SEQUENCE [LARGE SCALE GENOMIC DNA]</scope>
    <source>
        <strain evidence="2">cv. Niubang</strain>
    </source>
</reference>
<dbReference type="EMBL" id="CM042063">
    <property type="protein sequence ID" value="KAI3668035.1"/>
    <property type="molecule type" value="Genomic_DNA"/>
</dbReference>
<evidence type="ECO:0000313" key="1">
    <source>
        <dbReference type="EMBL" id="KAI3668035.1"/>
    </source>
</evidence>
<accession>A0ACB8XKH1</accession>
<protein>
    <submittedName>
        <fullName evidence="1">Uncharacterized protein</fullName>
    </submittedName>
</protein>
<reference evidence="1 2" key="2">
    <citation type="journal article" date="2022" name="Mol. Ecol. Resour.">
        <title>The genomes of chicory, endive, great burdock and yacon provide insights into Asteraceae paleo-polyploidization history and plant inulin production.</title>
        <authorList>
            <person name="Fan W."/>
            <person name="Wang S."/>
            <person name="Wang H."/>
            <person name="Wang A."/>
            <person name="Jiang F."/>
            <person name="Liu H."/>
            <person name="Zhao H."/>
            <person name="Xu D."/>
            <person name="Zhang Y."/>
        </authorList>
    </citation>
    <scope>NUCLEOTIDE SEQUENCE [LARGE SCALE GENOMIC DNA]</scope>
    <source>
        <strain evidence="2">cv. Niubang</strain>
    </source>
</reference>
<keyword evidence="2" id="KW-1185">Reference proteome</keyword>
<comment type="caution">
    <text evidence="1">The sequence shown here is derived from an EMBL/GenBank/DDBJ whole genome shotgun (WGS) entry which is preliminary data.</text>
</comment>
<dbReference type="Proteomes" id="UP001055879">
    <property type="component" value="Linkage Group LG17"/>
</dbReference>
<evidence type="ECO:0000313" key="2">
    <source>
        <dbReference type="Proteomes" id="UP001055879"/>
    </source>
</evidence>
<proteinExistence type="predicted"/>
<sequence>MEIVENLRGKEGNPTKIETVIVAAGWRASIGRSFIPAITGGGGGSGGGSGGGGSGCDVGGGGSDGGEWDDDGEVEGGKWASVAP</sequence>
<organism evidence="1 2">
    <name type="scientific">Arctium lappa</name>
    <name type="common">Greater burdock</name>
    <name type="synonym">Lappa major</name>
    <dbReference type="NCBI Taxonomy" id="4217"/>
    <lineage>
        <taxon>Eukaryota</taxon>
        <taxon>Viridiplantae</taxon>
        <taxon>Streptophyta</taxon>
        <taxon>Embryophyta</taxon>
        <taxon>Tracheophyta</taxon>
        <taxon>Spermatophyta</taxon>
        <taxon>Magnoliopsida</taxon>
        <taxon>eudicotyledons</taxon>
        <taxon>Gunneridae</taxon>
        <taxon>Pentapetalae</taxon>
        <taxon>asterids</taxon>
        <taxon>campanulids</taxon>
        <taxon>Asterales</taxon>
        <taxon>Asteraceae</taxon>
        <taxon>Carduoideae</taxon>
        <taxon>Cardueae</taxon>
        <taxon>Arctiinae</taxon>
        <taxon>Arctium</taxon>
    </lineage>
</organism>
<name>A0ACB8XKH1_ARCLA</name>
<gene>
    <name evidence="1" type="ORF">L6452_43108</name>
</gene>